<dbReference type="Gene3D" id="1.10.606.20">
    <property type="match status" value="1"/>
</dbReference>
<dbReference type="CDD" id="cd03398">
    <property type="entry name" value="PAP2_haloperoxidase"/>
    <property type="match status" value="1"/>
</dbReference>
<reference evidence="4" key="2">
    <citation type="submission" date="2016-04" db="EMBL/GenBank/DDBJ databases">
        <title>First Complete Genome Sequence of a Subdivision 6 Acidobacterium.</title>
        <authorList>
            <person name="Huang S."/>
            <person name="Vieira S."/>
            <person name="Bunk B."/>
            <person name="Riedel T."/>
            <person name="Sproeer C."/>
            <person name="Overmann J."/>
        </authorList>
    </citation>
    <scope>NUCLEOTIDE SEQUENCE [LARGE SCALE GENOMIC DNA]</scope>
    <source>
        <strain evidence="4">DSM 100886 HEG_-6_39</strain>
    </source>
</reference>
<sequence>MAVMLATMGPTPAQTTQPVGAVGAQQPESGVGAESTTSVRWNRLAARLSGEYDTRRRATASVSARMAMTMRLYVTLSASQYEATMAVGAAPGASLDTAVATASAGVLAALMPDADARRAIDAALAADVEACTRHEATGAIDVGQRIGREAAARLLAWIASDGLDAEWHGTTPTEPGMWQSAPGVEPIGAAWPKARPWVMMRIDQFRPPPPPAYESAQFRDALDEVVAIGRQRTPEQADVARKWVTPGFVRWNAFTTDAIDRRRVSSGDASRILAILNIALIDASLACWEAKYHYWFMRPSQRNPAASFPEGMGLPNHPSYPSGHACGAGAAETAIGALLPEDAAEASRMAAEGAESRLYAGVHYRFDNDIGLALGRTVARAVLDADRQGRLRRW</sequence>
<proteinExistence type="predicted"/>
<dbReference type="EMBL" id="CP015136">
    <property type="protein sequence ID" value="AMY09459.1"/>
    <property type="molecule type" value="Genomic_DNA"/>
</dbReference>
<protein>
    <submittedName>
        <fullName evidence="3">PAP2 superfamily protein</fullName>
    </submittedName>
</protein>
<dbReference type="SUPFAM" id="SSF48317">
    <property type="entry name" value="Acid phosphatase/Vanadium-dependent haloperoxidase"/>
    <property type="match status" value="1"/>
</dbReference>
<evidence type="ECO:0000313" key="4">
    <source>
        <dbReference type="Proteomes" id="UP000076079"/>
    </source>
</evidence>
<name>A0A143PNV5_LUTPR</name>
<gene>
    <name evidence="3" type="ORF">LuPra_02676</name>
</gene>
<keyword evidence="4" id="KW-1185">Reference proteome</keyword>
<dbReference type="OrthoDB" id="7793240at2"/>
<dbReference type="STRING" id="1855912.LuPra_02676"/>
<dbReference type="AlphaFoldDB" id="A0A143PNV5"/>
<dbReference type="InterPro" id="IPR036938">
    <property type="entry name" value="PAP2/HPO_sf"/>
</dbReference>
<dbReference type="PANTHER" id="PTHR34599">
    <property type="entry name" value="PEROXIDASE-RELATED"/>
    <property type="match status" value="1"/>
</dbReference>
<feature type="region of interest" description="Disordered" evidence="1">
    <location>
        <begin position="1"/>
        <end position="36"/>
    </location>
</feature>
<dbReference type="InterPro" id="IPR052559">
    <property type="entry name" value="V-haloperoxidase"/>
</dbReference>
<reference evidence="3 4" key="1">
    <citation type="journal article" date="2016" name="Genome Announc.">
        <title>First Complete Genome Sequence of a Subdivision 6 Acidobacterium Strain.</title>
        <authorList>
            <person name="Huang S."/>
            <person name="Vieira S."/>
            <person name="Bunk B."/>
            <person name="Riedel T."/>
            <person name="Sproer C."/>
            <person name="Overmann J."/>
        </authorList>
    </citation>
    <scope>NUCLEOTIDE SEQUENCE [LARGE SCALE GENOMIC DNA]</scope>
    <source>
        <strain evidence="4">DSM 100886 HEG_-6_39</strain>
    </source>
</reference>
<accession>A0A143PNV5</accession>
<evidence type="ECO:0000313" key="3">
    <source>
        <dbReference type="EMBL" id="AMY09459.1"/>
    </source>
</evidence>
<dbReference type="InterPro" id="IPR000326">
    <property type="entry name" value="PAP2/HPO"/>
</dbReference>
<evidence type="ECO:0000256" key="1">
    <source>
        <dbReference type="SAM" id="MobiDB-lite"/>
    </source>
</evidence>
<dbReference type="KEGG" id="abac:LuPra_02676"/>
<dbReference type="PANTHER" id="PTHR34599:SF1">
    <property type="entry name" value="PHOSPHATIDIC ACID PHOSPHATASE TYPE 2_HALOPEROXIDASE DOMAIN-CONTAINING PROTEIN"/>
    <property type="match status" value="1"/>
</dbReference>
<dbReference type="Proteomes" id="UP000076079">
    <property type="component" value="Chromosome"/>
</dbReference>
<dbReference type="Pfam" id="PF01569">
    <property type="entry name" value="PAP2"/>
    <property type="match status" value="1"/>
</dbReference>
<organism evidence="3 4">
    <name type="scientific">Luteitalea pratensis</name>
    <dbReference type="NCBI Taxonomy" id="1855912"/>
    <lineage>
        <taxon>Bacteria</taxon>
        <taxon>Pseudomonadati</taxon>
        <taxon>Acidobacteriota</taxon>
        <taxon>Vicinamibacteria</taxon>
        <taxon>Vicinamibacterales</taxon>
        <taxon>Vicinamibacteraceae</taxon>
        <taxon>Luteitalea</taxon>
    </lineage>
</organism>
<evidence type="ECO:0000259" key="2">
    <source>
        <dbReference type="Pfam" id="PF01569"/>
    </source>
</evidence>
<feature type="domain" description="Phosphatidic acid phosphatase type 2/haloperoxidase" evidence="2">
    <location>
        <begin position="296"/>
        <end position="383"/>
    </location>
</feature>